<gene>
    <name evidence="3" type="ORF">DY78_GL001273</name>
</gene>
<dbReference type="EMBL" id="AYGX02000016">
    <property type="protein sequence ID" value="KRO29222.1"/>
    <property type="molecule type" value="Genomic_DNA"/>
</dbReference>
<keyword evidence="1" id="KW-0472">Membrane</keyword>
<comment type="caution">
    <text evidence="3">The sequence shown here is derived from an EMBL/GenBank/DDBJ whole genome shotgun (WGS) entry which is preliminary data.</text>
</comment>
<feature type="domain" description="SHOCT" evidence="2">
    <location>
        <begin position="171"/>
        <end position="196"/>
    </location>
</feature>
<reference evidence="3 4" key="1">
    <citation type="journal article" date="2015" name="Genome Announc.">
        <title>Expanding the biotechnology potential of lactobacilli through comparative genomics of 213 strains and associated genera.</title>
        <authorList>
            <person name="Sun Z."/>
            <person name="Harris H.M."/>
            <person name="McCann A."/>
            <person name="Guo C."/>
            <person name="Argimon S."/>
            <person name="Zhang W."/>
            <person name="Yang X."/>
            <person name="Jeffery I.B."/>
            <person name="Cooney J.C."/>
            <person name="Kagawa T.F."/>
            <person name="Liu W."/>
            <person name="Song Y."/>
            <person name="Salvetti E."/>
            <person name="Wrobel A."/>
            <person name="Rasinkangas P."/>
            <person name="Parkhill J."/>
            <person name="Rea M.C."/>
            <person name="O'Sullivan O."/>
            <person name="Ritari J."/>
            <person name="Douillard F.P."/>
            <person name="Paul Ross R."/>
            <person name="Yang R."/>
            <person name="Briner A.E."/>
            <person name="Felis G.E."/>
            <person name="de Vos W.M."/>
            <person name="Barrangou R."/>
            <person name="Klaenhammer T.R."/>
            <person name="Caufield P.W."/>
            <person name="Cui Y."/>
            <person name="Zhang H."/>
            <person name="O'Toole P.W."/>
        </authorList>
    </citation>
    <scope>NUCLEOTIDE SEQUENCE [LARGE SCALE GENOMIC DNA]</scope>
    <source>
        <strain evidence="3 4">DSM 21115</strain>
    </source>
</reference>
<dbReference type="AlphaFoldDB" id="A0A0R2NU31"/>
<evidence type="ECO:0000256" key="1">
    <source>
        <dbReference type="SAM" id="Phobius"/>
    </source>
</evidence>
<name>A0A0R2NU31_9LACO</name>
<evidence type="ECO:0000313" key="4">
    <source>
        <dbReference type="Proteomes" id="UP000050920"/>
    </source>
</evidence>
<proteinExistence type="predicted"/>
<keyword evidence="4" id="KW-1185">Reference proteome</keyword>
<organism evidence="3 4">
    <name type="scientific">Lactiplantibacillus fabifermentans DSM 21115</name>
    <dbReference type="NCBI Taxonomy" id="1413187"/>
    <lineage>
        <taxon>Bacteria</taxon>
        <taxon>Bacillati</taxon>
        <taxon>Bacillota</taxon>
        <taxon>Bacilli</taxon>
        <taxon>Lactobacillales</taxon>
        <taxon>Lactobacillaceae</taxon>
        <taxon>Lactiplantibacillus</taxon>
    </lineage>
</organism>
<keyword evidence="1" id="KW-1133">Transmembrane helix</keyword>
<dbReference type="Pfam" id="PF09851">
    <property type="entry name" value="SHOCT"/>
    <property type="match status" value="1"/>
</dbReference>
<sequence>MLAFLIVIIILSFKFLDKAAPYVIIAAILLYIYHLIKGAFLFIWRGVTSTPGLIIIGTIAVIVLLTLVLTANMCDVCSKKYRHGTLAHVKDGKVCFNCLQQVGVDLTQLPTDISVEKTLSVKDIKDLQAHHTVIDPLNRWQYYQTHATDEAPTTTKSAMDASLSTQDTADLHELKALLDDGIITQAEFDAKKKQILGL</sequence>
<dbReference type="InterPro" id="IPR018649">
    <property type="entry name" value="SHOCT"/>
</dbReference>
<protein>
    <recommendedName>
        <fullName evidence="2">SHOCT domain-containing protein</fullName>
    </recommendedName>
</protein>
<keyword evidence="1" id="KW-0812">Transmembrane</keyword>
<evidence type="ECO:0000259" key="2">
    <source>
        <dbReference type="Pfam" id="PF09851"/>
    </source>
</evidence>
<dbReference type="Proteomes" id="UP000050920">
    <property type="component" value="Unassembled WGS sequence"/>
</dbReference>
<feature type="transmembrane region" description="Helical" evidence="1">
    <location>
        <begin position="24"/>
        <end position="44"/>
    </location>
</feature>
<evidence type="ECO:0000313" key="3">
    <source>
        <dbReference type="EMBL" id="KRO29222.1"/>
    </source>
</evidence>
<feature type="transmembrane region" description="Helical" evidence="1">
    <location>
        <begin position="51"/>
        <end position="71"/>
    </location>
</feature>
<dbReference type="RefSeq" id="WP_024626369.1">
    <property type="nucleotide sequence ID" value="NZ_AYGX02000016.1"/>
</dbReference>
<accession>A0A0R2NU31</accession>